<dbReference type="AlphaFoldDB" id="A0A1Y1V5Q8"/>
<evidence type="ECO:0008006" key="3">
    <source>
        <dbReference type="Google" id="ProtNLM"/>
    </source>
</evidence>
<dbReference type="Proteomes" id="UP000193719">
    <property type="component" value="Unassembled WGS sequence"/>
</dbReference>
<name>A0A1Y1V5Q8_9FUNG</name>
<evidence type="ECO:0000313" key="1">
    <source>
        <dbReference type="EMBL" id="ORX47897.1"/>
    </source>
</evidence>
<sequence>SSYRSALFNDESNYIFSNSTFKDININSRSLITVMYNSLTFNNCNFRNIICYGSGDATSLIEFISKKDGNSISLINTIIENSKSNGDLIKISGDNTIMNLSNIIFNNIISYGSLLNDVSLNSTINISDSEIINNQNINKFKCGLIVNSLSTELNISTSSFSNNKSKSNGGML</sequence>
<gene>
    <name evidence="1" type="ORF">BCR36DRAFT_294812</name>
</gene>
<dbReference type="EMBL" id="MCFH01000029">
    <property type="protein sequence ID" value="ORX47897.1"/>
    <property type="molecule type" value="Genomic_DNA"/>
</dbReference>
<comment type="caution">
    <text evidence="1">The sequence shown here is derived from an EMBL/GenBank/DDBJ whole genome shotgun (WGS) entry which is preliminary data.</text>
</comment>
<protein>
    <recommendedName>
        <fullName evidence="3">Right handed beta helix domain-containing protein</fullName>
    </recommendedName>
</protein>
<evidence type="ECO:0000313" key="2">
    <source>
        <dbReference type="Proteomes" id="UP000193719"/>
    </source>
</evidence>
<reference evidence="1 2" key="1">
    <citation type="submission" date="2016-08" db="EMBL/GenBank/DDBJ databases">
        <title>Genomes of anaerobic fungi encode conserved fungal cellulosomes for biomass hydrolysis.</title>
        <authorList>
            <consortium name="DOE Joint Genome Institute"/>
            <person name="Haitjema C.H."/>
            <person name="Gilmore S.P."/>
            <person name="Henske J.K."/>
            <person name="Solomon K.V."/>
            <person name="De Groot R."/>
            <person name="Kuo A."/>
            <person name="Mondo S.J."/>
            <person name="Salamov A.A."/>
            <person name="Labutti K."/>
            <person name="Zhao Z."/>
            <person name="Chiniquy J."/>
            <person name="Barry K."/>
            <person name="Brewer H.M."/>
            <person name="Purvine S.O."/>
            <person name="Wright A.T."/>
            <person name="Boxma B."/>
            <person name="Van Alen T."/>
            <person name="Hackstein J.H."/>
            <person name="Baker S.E."/>
            <person name="Grigoriev I.V."/>
            <person name="O'Malley M.A."/>
        </authorList>
    </citation>
    <scope>NUCLEOTIDE SEQUENCE [LARGE SCALE GENOMIC DNA]</scope>
    <source>
        <strain evidence="2">finn</strain>
    </source>
</reference>
<reference evidence="1 2" key="2">
    <citation type="submission" date="2016-08" db="EMBL/GenBank/DDBJ databases">
        <title>Pervasive Adenine N6-methylation of Active Genes in Fungi.</title>
        <authorList>
            <consortium name="DOE Joint Genome Institute"/>
            <person name="Mondo S.J."/>
            <person name="Dannebaum R.O."/>
            <person name="Kuo R.C."/>
            <person name="Labutti K."/>
            <person name="Haridas S."/>
            <person name="Kuo A."/>
            <person name="Salamov A."/>
            <person name="Ahrendt S.R."/>
            <person name="Lipzen A."/>
            <person name="Sullivan W."/>
            <person name="Andreopoulos W.B."/>
            <person name="Clum A."/>
            <person name="Lindquist E."/>
            <person name="Daum C."/>
            <person name="Ramamoorthy G.K."/>
            <person name="Gryganskyi A."/>
            <person name="Culley D."/>
            <person name="Magnuson J.K."/>
            <person name="James T.Y."/>
            <person name="O'Malley M.A."/>
            <person name="Stajich J.E."/>
            <person name="Spatafora J.W."/>
            <person name="Visel A."/>
            <person name="Grigoriev I.V."/>
        </authorList>
    </citation>
    <scope>NUCLEOTIDE SEQUENCE [LARGE SCALE GENOMIC DNA]</scope>
    <source>
        <strain evidence="2">finn</strain>
    </source>
</reference>
<feature type="non-terminal residue" evidence="1">
    <location>
        <position position="1"/>
    </location>
</feature>
<dbReference type="OrthoDB" id="10573783at2759"/>
<keyword evidence="2" id="KW-1185">Reference proteome</keyword>
<proteinExistence type="predicted"/>
<organism evidence="1 2">
    <name type="scientific">Piromyces finnis</name>
    <dbReference type="NCBI Taxonomy" id="1754191"/>
    <lineage>
        <taxon>Eukaryota</taxon>
        <taxon>Fungi</taxon>
        <taxon>Fungi incertae sedis</taxon>
        <taxon>Chytridiomycota</taxon>
        <taxon>Chytridiomycota incertae sedis</taxon>
        <taxon>Neocallimastigomycetes</taxon>
        <taxon>Neocallimastigales</taxon>
        <taxon>Neocallimastigaceae</taxon>
        <taxon>Piromyces</taxon>
    </lineage>
</organism>
<accession>A0A1Y1V5Q8</accession>